<dbReference type="PANTHER" id="PTHR46401:SF2">
    <property type="entry name" value="GLYCOSYLTRANSFERASE WBBK-RELATED"/>
    <property type="match status" value="1"/>
</dbReference>
<organism evidence="2 3">
    <name type="scientific">Thalassotalea psychrophila</name>
    <dbReference type="NCBI Taxonomy" id="3065647"/>
    <lineage>
        <taxon>Bacteria</taxon>
        <taxon>Pseudomonadati</taxon>
        <taxon>Pseudomonadota</taxon>
        <taxon>Gammaproteobacteria</taxon>
        <taxon>Alteromonadales</taxon>
        <taxon>Colwelliaceae</taxon>
        <taxon>Thalassotalea</taxon>
    </lineage>
</organism>
<sequence length="403" mass="46695">MKILFITQRVPFPPNKGEKIRTFHQIQFLAEQGHEIRVACPVEKNIDTINIRELDERLLTKTTSSKLMPKLFRYLRALIFQKPISTSYFYDNKLQEKINKLLSEEIDIVICSSSSVMEYIFKTNQLNHSNQPKIIVDFMDLDSDKWLQYVKKSTGLIKLIYSREAKLLQNYEYQVQQNVDHCLFTSEKEVDLFKKSNTKFHNVESMGNGLDTAYFQPVQKAFNENKPTFIFTGVMDYLPNVDAVEWFTKKVWPNILTHWPKARFIIAGMKPTEKVCALNDTKGVEVTGFVSDIREYYQQADFFVAPLRIARGVQNKILQGFACNIPVISTPNAIQGIKCEQERDLLVAESEEEFFLQIKRLIEQPSLRKAISANALALVIDNYSWSNQLKKLDSLINNENGHK</sequence>
<name>A0ABY9TUL9_9GAMM</name>
<evidence type="ECO:0000313" key="2">
    <source>
        <dbReference type="EMBL" id="WNC72537.1"/>
    </source>
</evidence>
<gene>
    <name evidence="2" type="ORF">RGQ13_00765</name>
</gene>
<dbReference type="Pfam" id="PF13692">
    <property type="entry name" value="Glyco_trans_1_4"/>
    <property type="match status" value="1"/>
</dbReference>
<protein>
    <submittedName>
        <fullName evidence="2">TIGR03087 family PEP-CTERM/XrtA system glycosyltransferase</fullName>
    </submittedName>
</protein>
<keyword evidence="1" id="KW-0808">Transferase</keyword>
<dbReference type="SUPFAM" id="SSF53756">
    <property type="entry name" value="UDP-Glycosyltransferase/glycogen phosphorylase"/>
    <property type="match status" value="1"/>
</dbReference>
<dbReference type="InterPro" id="IPR017521">
    <property type="entry name" value="Sugar_tfrase_PEP-CTERM_Stp1"/>
</dbReference>
<dbReference type="EMBL" id="CP134145">
    <property type="protein sequence ID" value="WNC72537.1"/>
    <property type="molecule type" value="Genomic_DNA"/>
</dbReference>
<dbReference type="PANTHER" id="PTHR46401">
    <property type="entry name" value="GLYCOSYLTRANSFERASE WBBK-RELATED"/>
    <property type="match status" value="1"/>
</dbReference>
<reference evidence="3" key="1">
    <citation type="submission" date="2023-09" db="EMBL/GenBank/DDBJ databases">
        <authorList>
            <person name="Li S."/>
            <person name="Li X."/>
            <person name="Zhang C."/>
            <person name="Zhao Z."/>
        </authorList>
    </citation>
    <scope>NUCLEOTIDE SEQUENCE [LARGE SCALE GENOMIC DNA]</scope>
    <source>
        <strain evidence="3">SQ149</strain>
    </source>
</reference>
<dbReference type="RefSeq" id="WP_348391654.1">
    <property type="nucleotide sequence ID" value="NZ_CP134145.1"/>
</dbReference>
<proteinExistence type="predicted"/>
<accession>A0ABY9TUL9</accession>
<dbReference type="Proteomes" id="UP001258994">
    <property type="component" value="Chromosome"/>
</dbReference>
<dbReference type="Gene3D" id="3.40.50.2000">
    <property type="entry name" value="Glycogen Phosphorylase B"/>
    <property type="match status" value="2"/>
</dbReference>
<evidence type="ECO:0000256" key="1">
    <source>
        <dbReference type="ARBA" id="ARBA00022679"/>
    </source>
</evidence>
<keyword evidence="3" id="KW-1185">Reference proteome</keyword>
<dbReference type="NCBIfam" id="TIGR03087">
    <property type="entry name" value="stp1"/>
    <property type="match status" value="1"/>
</dbReference>
<evidence type="ECO:0000313" key="3">
    <source>
        <dbReference type="Proteomes" id="UP001258994"/>
    </source>
</evidence>
<dbReference type="CDD" id="cd03801">
    <property type="entry name" value="GT4_PimA-like"/>
    <property type="match status" value="1"/>
</dbReference>